<evidence type="ECO:0000259" key="12">
    <source>
        <dbReference type="PROSITE" id="PS50929"/>
    </source>
</evidence>
<evidence type="ECO:0000313" key="14">
    <source>
        <dbReference type="Proteomes" id="UP000182888"/>
    </source>
</evidence>
<evidence type="ECO:0000256" key="5">
    <source>
        <dbReference type="ARBA" id="ARBA00022840"/>
    </source>
</evidence>
<dbReference type="SUPFAM" id="SSF52540">
    <property type="entry name" value="P-loop containing nucleoside triphosphate hydrolases"/>
    <property type="match status" value="1"/>
</dbReference>
<dbReference type="SMART" id="SM00382">
    <property type="entry name" value="AAA"/>
    <property type="match status" value="1"/>
</dbReference>
<keyword evidence="5 13" id="KW-0067">ATP-binding</keyword>
<comment type="similarity">
    <text evidence="2">Belongs to the ABC transporter superfamily.</text>
</comment>
<organism evidence="13 14">
    <name type="scientific">Mesorhizobium plurifarium</name>
    <dbReference type="NCBI Taxonomy" id="69974"/>
    <lineage>
        <taxon>Bacteria</taxon>
        <taxon>Pseudomonadati</taxon>
        <taxon>Pseudomonadota</taxon>
        <taxon>Alphaproteobacteria</taxon>
        <taxon>Hyphomicrobiales</taxon>
        <taxon>Phyllobacteriaceae</taxon>
        <taxon>Mesorhizobium</taxon>
    </lineage>
</organism>
<dbReference type="PROSITE" id="PS00211">
    <property type="entry name" value="ABC_TRANSPORTER_1"/>
    <property type="match status" value="1"/>
</dbReference>
<feature type="transmembrane region" description="Helical" evidence="10">
    <location>
        <begin position="370"/>
        <end position="391"/>
    </location>
</feature>
<dbReference type="InterPro" id="IPR039421">
    <property type="entry name" value="Type_1_exporter"/>
</dbReference>
<feature type="domain" description="ABC transporter" evidence="11">
    <location>
        <begin position="647"/>
        <end position="881"/>
    </location>
</feature>
<dbReference type="PANTHER" id="PTHR43394">
    <property type="entry name" value="ATP-DEPENDENT PERMEASE MDL1, MITOCHONDRIAL"/>
    <property type="match status" value="1"/>
</dbReference>
<evidence type="ECO:0000256" key="9">
    <source>
        <dbReference type="SAM" id="MobiDB-lite"/>
    </source>
</evidence>
<dbReference type="GO" id="GO:0005886">
    <property type="term" value="C:plasma membrane"/>
    <property type="evidence" value="ECO:0007669"/>
    <property type="project" value="UniProtKB-SubCell"/>
</dbReference>
<evidence type="ECO:0000256" key="6">
    <source>
        <dbReference type="ARBA" id="ARBA00022989"/>
    </source>
</evidence>
<proteinExistence type="inferred from homology"/>
<evidence type="ECO:0000256" key="7">
    <source>
        <dbReference type="ARBA" id="ARBA00023136"/>
    </source>
</evidence>
<evidence type="ECO:0000256" key="2">
    <source>
        <dbReference type="ARBA" id="ARBA00005417"/>
    </source>
</evidence>
<dbReference type="Gene3D" id="1.20.1560.10">
    <property type="entry name" value="ABC transporter type 1, transmembrane domain"/>
    <property type="match status" value="1"/>
</dbReference>
<name>A0A0K2VY93_MESPL</name>
<feature type="transmembrane region" description="Helical" evidence="10">
    <location>
        <begin position="469"/>
        <end position="489"/>
    </location>
</feature>
<dbReference type="GO" id="GO:0005524">
    <property type="term" value="F:ATP binding"/>
    <property type="evidence" value="ECO:0007669"/>
    <property type="project" value="UniProtKB-KW"/>
</dbReference>
<keyword evidence="7 10" id="KW-0472">Membrane</keyword>
<dbReference type="InterPro" id="IPR003593">
    <property type="entry name" value="AAA+_ATPase"/>
</dbReference>
<sequence length="885" mass="97119">MRAGHPALQAEALRLIGQLLDVARQRIVGLVAMHVDHQAAFGGDLAKLGDRARAVGHGALEMRDAADDVDAHVERTNGVFTRGRRAVEAVLRKRDQLQVDIGRDGLLHIEQRFHREQPVVADIDMRADGEQAHRDGPVAIGERALAHGLMRQQRLQLAPERDAFEQRSGSVDARNAIGERGVHMEMRIDEGRRDEIAARVDLGRRGARQFLLDRPDGLAGNADIGNPAVRKRAAAHDEVEIHPSSSFPKNRHSSWPKRQPGAAFSFAFSRKVPSRRNSLYKPPLALVANLKFFASQTQDRPLFRFFRSTENQRLIARLVRESFHEHKFGYGAAILSMLVVAAMTGASAWILREITNEFVVFKRLDRVNLIAAGVAGIFLLKGFASFVQAYFMSRVGNAIIADRQRKIYDRILAQGIEFYHSTSSADLIARMTNNAQAARSVLDLVVTSYVRDLVTLIVLVGVMVWQQPALSLICFVVGPVAIYGVNRILKRVRKIAAMEFVSLGQIVHVMQETAIGVRVVKSFNLEAAMRKRMHKAVSDVETRANNIATLEAATSPVMETLAGLAIAGAVLVSGLLVLQGGQMPGNIMAFIAALLLAYEPAKRLARVRISLETGIVGVRMMFQLADRPLTLAEKPNATPLRAGPGEIRFDNVSFAYPESPPVFEGFDLTLAAGKMTALVGPSGSGKSTILNLIMRMYDPQTGKVMFDGQDISFATLDSLRQKIAYVSQDTFLFAGTIMHNIRLGREGATDEEVVAAAKAANAHEFISAMAKGYDTEVGENGSLLSGGQRQRISIARAMLRNAEILLLDEATSALDAESEALFRDALQQLTAGRTTIVIAHRLSTVHQADTIVVLEKGKVLESGPHKTLLRQGGLYQKLYEYQLMP</sequence>
<keyword evidence="4" id="KW-0547">Nucleotide-binding</keyword>
<dbReference type="GO" id="GO:0016887">
    <property type="term" value="F:ATP hydrolysis activity"/>
    <property type="evidence" value="ECO:0007669"/>
    <property type="project" value="InterPro"/>
</dbReference>
<feature type="transmembrane region" description="Helical" evidence="10">
    <location>
        <begin position="328"/>
        <end position="350"/>
    </location>
</feature>
<evidence type="ECO:0000313" key="13">
    <source>
        <dbReference type="EMBL" id="CDX57230.1"/>
    </source>
</evidence>
<feature type="domain" description="ABC transmembrane type-1" evidence="12">
    <location>
        <begin position="332"/>
        <end position="613"/>
    </location>
</feature>
<dbReference type="PROSITE" id="PS50929">
    <property type="entry name" value="ABC_TM1F"/>
    <property type="match status" value="1"/>
</dbReference>
<evidence type="ECO:0000256" key="1">
    <source>
        <dbReference type="ARBA" id="ARBA00004651"/>
    </source>
</evidence>
<keyword evidence="3 10" id="KW-0812">Transmembrane</keyword>
<dbReference type="PROSITE" id="PS50893">
    <property type="entry name" value="ABC_TRANSPORTER_2"/>
    <property type="match status" value="1"/>
</dbReference>
<dbReference type="EMBL" id="CCND01000014">
    <property type="protein sequence ID" value="CDX57230.1"/>
    <property type="molecule type" value="Genomic_DNA"/>
</dbReference>
<feature type="region of interest" description="Disordered" evidence="9">
    <location>
        <begin position="237"/>
        <end position="256"/>
    </location>
</feature>
<feature type="transmembrane region" description="Helical" evidence="10">
    <location>
        <begin position="560"/>
        <end position="578"/>
    </location>
</feature>
<dbReference type="InterPro" id="IPR003439">
    <property type="entry name" value="ABC_transporter-like_ATP-bd"/>
</dbReference>
<evidence type="ECO:0000256" key="10">
    <source>
        <dbReference type="SAM" id="Phobius"/>
    </source>
</evidence>
<dbReference type="AlphaFoldDB" id="A0A0K2VY93"/>
<dbReference type="Pfam" id="PF00664">
    <property type="entry name" value="ABC_membrane"/>
    <property type="match status" value="1"/>
</dbReference>
<dbReference type="PANTHER" id="PTHR43394:SF1">
    <property type="entry name" value="ATP-BINDING CASSETTE SUB-FAMILY B MEMBER 10, MITOCHONDRIAL"/>
    <property type="match status" value="1"/>
</dbReference>
<dbReference type="GO" id="GO:0015421">
    <property type="term" value="F:ABC-type oligopeptide transporter activity"/>
    <property type="evidence" value="ECO:0007669"/>
    <property type="project" value="TreeGrafter"/>
</dbReference>
<dbReference type="InterPro" id="IPR027417">
    <property type="entry name" value="P-loop_NTPase"/>
</dbReference>
<evidence type="ECO:0000256" key="4">
    <source>
        <dbReference type="ARBA" id="ARBA00022741"/>
    </source>
</evidence>
<dbReference type="SUPFAM" id="SSF90123">
    <property type="entry name" value="ABC transporter transmembrane region"/>
    <property type="match status" value="1"/>
</dbReference>
<evidence type="ECO:0000256" key="3">
    <source>
        <dbReference type="ARBA" id="ARBA00022692"/>
    </source>
</evidence>
<reference evidence="14" key="1">
    <citation type="submission" date="2014-08" db="EMBL/GenBank/DDBJ databases">
        <authorList>
            <person name="Edwards T."/>
        </authorList>
    </citation>
    <scope>NUCLEOTIDE SEQUENCE [LARGE SCALE GENOMIC DNA]</scope>
</reference>
<gene>
    <name evidence="13" type="ORF">MPL1032_210002</name>
</gene>
<dbReference type="Pfam" id="PF00005">
    <property type="entry name" value="ABC_tran"/>
    <property type="match status" value="1"/>
</dbReference>
<comment type="subcellular location">
    <subcellularLocation>
        <location evidence="1">Cell membrane</location>
        <topology evidence="1">Multi-pass membrane protein</topology>
    </subcellularLocation>
</comment>
<dbReference type="InterPro" id="IPR017871">
    <property type="entry name" value="ABC_transporter-like_CS"/>
</dbReference>
<comment type="function">
    <text evidence="8">Part of an ABC transporter complex. Transmembrane domains (TMD) form a pore in the inner membrane and the ATP-binding domain (NBD) is responsible for energy generation.</text>
</comment>
<dbReference type="InterPro" id="IPR036640">
    <property type="entry name" value="ABC1_TM_sf"/>
</dbReference>
<keyword evidence="6 10" id="KW-1133">Transmembrane helix</keyword>
<protein>
    <submittedName>
        <fullName evidence="13">Uncharacterized ABC transporter ATP-binding protein y4gM (Modular protein)</fullName>
    </submittedName>
</protein>
<dbReference type="Proteomes" id="UP000182888">
    <property type="component" value="Unassembled WGS sequence"/>
</dbReference>
<dbReference type="FunFam" id="3.40.50.300:FF:000218">
    <property type="entry name" value="Multidrug ABC transporter ATP-binding protein"/>
    <property type="match status" value="1"/>
</dbReference>
<evidence type="ECO:0000256" key="8">
    <source>
        <dbReference type="ARBA" id="ARBA00024725"/>
    </source>
</evidence>
<accession>A0A0K2VY93</accession>
<evidence type="ECO:0000259" key="11">
    <source>
        <dbReference type="PROSITE" id="PS50893"/>
    </source>
</evidence>
<dbReference type="InterPro" id="IPR011527">
    <property type="entry name" value="ABC1_TM_dom"/>
</dbReference>
<dbReference type="CDD" id="cd18552">
    <property type="entry name" value="ABC_6TM_MsbA_like"/>
    <property type="match status" value="1"/>
</dbReference>
<dbReference type="Gene3D" id="3.40.50.300">
    <property type="entry name" value="P-loop containing nucleotide triphosphate hydrolases"/>
    <property type="match status" value="1"/>
</dbReference>